<evidence type="ECO:0000256" key="4">
    <source>
        <dbReference type="ARBA" id="ARBA00022842"/>
    </source>
</evidence>
<dbReference type="InterPro" id="IPR006879">
    <property type="entry name" value="YdjC-like"/>
</dbReference>
<dbReference type="SUPFAM" id="SSF88713">
    <property type="entry name" value="Glycoside hydrolase/deacetylase"/>
    <property type="match status" value="1"/>
</dbReference>
<gene>
    <name evidence="6" type="ORF">ACFFSA_22185</name>
</gene>
<dbReference type="PANTHER" id="PTHR31609">
    <property type="entry name" value="YDJC DEACETYLASE FAMILY MEMBER"/>
    <property type="match status" value="1"/>
</dbReference>
<keyword evidence="4" id="KW-0460">Magnesium</keyword>
<comment type="cofactor">
    <cofactor evidence="1">
        <name>Mg(2+)</name>
        <dbReference type="ChEBI" id="CHEBI:18420"/>
    </cofactor>
</comment>
<protein>
    <submittedName>
        <fullName evidence="6">ChbG/HpnK family deacetylase</fullName>
    </submittedName>
</protein>
<evidence type="ECO:0000256" key="5">
    <source>
        <dbReference type="ARBA" id="ARBA00023277"/>
    </source>
</evidence>
<dbReference type="Proteomes" id="UP001589532">
    <property type="component" value="Unassembled WGS sequence"/>
</dbReference>
<reference evidence="6 7" key="1">
    <citation type="submission" date="2024-09" db="EMBL/GenBank/DDBJ databases">
        <authorList>
            <person name="Sun Q."/>
            <person name="Mori K."/>
        </authorList>
    </citation>
    <scope>NUCLEOTIDE SEQUENCE [LARGE SCALE GENOMIC DNA]</scope>
    <source>
        <strain evidence="6 7">JCM 3143</strain>
    </source>
</reference>
<evidence type="ECO:0000313" key="6">
    <source>
        <dbReference type="EMBL" id="MFB9625802.1"/>
    </source>
</evidence>
<dbReference type="RefSeq" id="WP_344984351.1">
    <property type="nucleotide sequence ID" value="NZ_BAAAXV010000001.1"/>
</dbReference>
<evidence type="ECO:0000256" key="1">
    <source>
        <dbReference type="ARBA" id="ARBA00001946"/>
    </source>
</evidence>
<proteinExistence type="predicted"/>
<dbReference type="InterPro" id="IPR011330">
    <property type="entry name" value="Glyco_hydro/deAcase_b/a-brl"/>
</dbReference>
<comment type="caution">
    <text evidence="6">The sequence shown here is derived from an EMBL/GenBank/DDBJ whole genome shotgun (WGS) entry which is preliminary data.</text>
</comment>
<name>A0ABV5S297_9ACTN</name>
<keyword evidence="2" id="KW-0479">Metal-binding</keyword>
<accession>A0ABV5S297</accession>
<evidence type="ECO:0000313" key="7">
    <source>
        <dbReference type="Proteomes" id="UP001589532"/>
    </source>
</evidence>
<evidence type="ECO:0000256" key="2">
    <source>
        <dbReference type="ARBA" id="ARBA00022723"/>
    </source>
</evidence>
<dbReference type="EMBL" id="JBHMBW010000019">
    <property type="protein sequence ID" value="MFB9625802.1"/>
    <property type="molecule type" value="Genomic_DNA"/>
</dbReference>
<dbReference type="Gene3D" id="3.20.20.370">
    <property type="entry name" value="Glycoside hydrolase/deacetylase"/>
    <property type="match status" value="1"/>
</dbReference>
<keyword evidence="7" id="KW-1185">Reference proteome</keyword>
<organism evidence="6 7">
    <name type="scientific">Nonomuraea helvata</name>
    <dbReference type="NCBI Taxonomy" id="37484"/>
    <lineage>
        <taxon>Bacteria</taxon>
        <taxon>Bacillati</taxon>
        <taxon>Actinomycetota</taxon>
        <taxon>Actinomycetes</taxon>
        <taxon>Streptosporangiales</taxon>
        <taxon>Streptosporangiaceae</taxon>
        <taxon>Nonomuraea</taxon>
    </lineage>
</organism>
<dbReference type="PANTHER" id="PTHR31609:SF1">
    <property type="entry name" value="CARBOHYDRATE DEACETYLASE"/>
    <property type="match status" value="1"/>
</dbReference>
<sequence length="279" mass="30101">MNRLLIINADDYGLTEGIARGILRAHRHGVVTSTSVLAVAPCLRRTARWLADAPALGTGAHLALIGVDPPVLTSREIPTLTTRRGGFPREWRSFLARAAAGRIDPADIEREFSAQLERLTGECGLRLTHLDTHQHLHLWPPVSRVVVALARRWGVRAIRLPSSRARGPKGAGIRRLGGRLERLTGAAGLLGTEAYAGLDEAGCLTLPRLMTTVGRLAASGAATVEINCHPGEGHDAAARARYSWGFHRAGELAALTSPELRDEIARYGFRTGTYADLPM</sequence>
<dbReference type="Pfam" id="PF04794">
    <property type="entry name" value="YdjC"/>
    <property type="match status" value="1"/>
</dbReference>
<evidence type="ECO:0000256" key="3">
    <source>
        <dbReference type="ARBA" id="ARBA00022801"/>
    </source>
</evidence>
<keyword evidence="3" id="KW-0378">Hydrolase</keyword>
<keyword evidence="5" id="KW-0119">Carbohydrate metabolism</keyword>